<feature type="compositionally biased region" description="Polar residues" evidence="4">
    <location>
        <begin position="299"/>
        <end position="325"/>
    </location>
</feature>
<dbReference type="EMBL" id="HBKN01045384">
    <property type="protein sequence ID" value="CAE2334885.1"/>
    <property type="molecule type" value="Transcribed_RNA"/>
</dbReference>
<evidence type="ECO:0000313" key="5">
    <source>
        <dbReference type="EMBL" id="CAE2334885.1"/>
    </source>
</evidence>
<proteinExistence type="predicted"/>
<evidence type="ECO:0000256" key="2">
    <source>
        <dbReference type="ARBA" id="ARBA00022803"/>
    </source>
</evidence>
<dbReference type="Pfam" id="PF13374">
    <property type="entry name" value="TPR_10"/>
    <property type="match status" value="2"/>
</dbReference>
<feature type="region of interest" description="Disordered" evidence="4">
    <location>
        <begin position="1"/>
        <end position="29"/>
    </location>
</feature>
<feature type="repeat" description="TPR" evidence="3">
    <location>
        <begin position="136"/>
        <end position="169"/>
    </location>
</feature>
<dbReference type="InterPro" id="IPR019734">
    <property type="entry name" value="TPR_rpt"/>
</dbReference>
<feature type="compositionally biased region" description="Low complexity" evidence="4">
    <location>
        <begin position="1"/>
        <end position="11"/>
    </location>
</feature>
<evidence type="ECO:0000256" key="4">
    <source>
        <dbReference type="SAM" id="MobiDB-lite"/>
    </source>
</evidence>
<keyword evidence="2 3" id="KW-0802">TPR repeat</keyword>
<feature type="region of interest" description="Disordered" evidence="4">
    <location>
        <begin position="286"/>
        <end position="342"/>
    </location>
</feature>
<reference evidence="5" key="1">
    <citation type="submission" date="2021-01" db="EMBL/GenBank/DDBJ databases">
        <authorList>
            <person name="Corre E."/>
            <person name="Pelletier E."/>
            <person name="Niang G."/>
            <person name="Scheremetjew M."/>
            <person name="Finn R."/>
            <person name="Kale V."/>
            <person name="Holt S."/>
            <person name="Cochrane G."/>
            <person name="Meng A."/>
            <person name="Brown T."/>
            <person name="Cohen L."/>
        </authorList>
    </citation>
    <scope>NUCLEOTIDE SEQUENCE</scope>
    <source>
        <strain evidence="5">CCMP 2712</strain>
    </source>
</reference>
<dbReference type="AlphaFoldDB" id="A0A7S4PH09"/>
<name>A0A7S4PH09_GUITH</name>
<dbReference type="PANTHER" id="PTHR45641">
    <property type="entry name" value="TETRATRICOPEPTIDE REPEAT PROTEIN (AFU_ORTHOLOGUE AFUA_6G03870)"/>
    <property type="match status" value="1"/>
</dbReference>
<dbReference type="InterPro" id="IPR011990">
    <property type="entry name" value="TPR-like_helical_dom_sf"/>
</dbReference>
<accession>A0A7S4PH09</accession>
<dbReference type="Gene3D" id="1.25.40.10">
    <property type="entry name" value="Tetratricopeptide repeat domain"/>
    <property type="match status" value="2"/>
</dbReference>
<organism evidence="5">
    <name type="scientific">Guillardia theta</name>
    <name type="common">Cryptophyte</name>
    <name type="synonym">Cryptomonas phi</name>
    <dbReference type="NCBI Taxonomy" id="55529"/>
    <lineage>
        <taxon>Eukaryota</taxon>
        <taxon>Cryptophyceae</taxon>
        <taxon>Pyrenomonadales</taxon>
        <taxon>Geminigeraceae</taxon>
        <taxon>Guillardia</taxon>
    </lineage>
</organism>
<gene>
    <name evidence="5" type="ORF">GTHE00462_LOCUS35514</name>
</gene>
<keyword evidence="1" id="KW-0677">Repeat</keyword>
<feature type="region of interest" description="Disordered" evidence="4">
    <location>
        <begin position="398"/>
        <end position="444"/>
    </location>
</feature>
<protein>
    <recommendedName>
        <fullName evidence="6">Kinesin light chain</fullName>
    </recommendedName>
</protein>
<dbReference type="SMART" id="SM00028">
    <property type="entry name" value="TPR"/>
    <property type="match status" value="3"/>
</dbReference>
<evidence type="ECO:0000256" key="3">
    <source>
        <dbReference type="PROSITE-ProRule" id="PRU00339"/>
    </source>
</evidence>
<dbReference type="PROSITE" id="PS50005">
    <property type="entry name" value="TPR"/>
    <property type="match status" value="1"/>
</dbReference>
<evidence type="ECO:0008006" key="6">
    <source>
        <dbReference type="Google" id="ProtNLM"/>
    </source>
</evidence>
<sequence length="444" mass="48976">MYGAAAAADAENGGGSGVAHAPANRPYISPDEAADLKRRIRQHDQMYAAMQQQSKPFDALEHLEKGLFVRKELFGPDHPEVSKVCQIFTTSCNTLAMNSLQRDNHLLAYELLKKAEILTSPSGYIRDKKMRMKLRAVTFNNFGCFYKRRGKLHAALQYLAKALKIELTSEEVDNPAGTHLNLCATLSQLGRHGPALEHAQCALELLEAMAASRKQKVREDENGGGKNATDDASILAIAWHNLAVEQEHLNMVDEALASYEQAVKVAEKEWGEGHIKTLAIKHSLEEARSKTKNRRSHSQRPAVSQSHGQSPLQSVLNPHSSSSQLKFAKKSTLRSTSPTKARTKASFIKAYSGNQSILRGSHTIQGFPRGNVKTSYSAYDLRGSNEQLPPIAKSVTYDTHEDAPRAHTTFSNTSFTGDLPELADRKGPRTPSPPPDELPSRPRR</sequence>
<dbReference type="Pfam" id="PF13181">
    <property type="entry name" value="TPR_8"/>
    <property type="match status" value="1"/>
</dbReference>
<dbReference type="SUPFAM" id="SSF48452">
    <property type="entry name" value="TPR-like"/>
    <property type="match status" value="1"/>
</dbReference>
<dbReference type="PANTHER" id="PTHR45641:SF19">
    <property type="entry name" value="NEPHROCYSTIN-3"/>
    <property type="match status" value="1"/>
</dbReference>
<evidence type="ECO:0000256" key="1">
    <source>
        <dbReference type="ARBA" id="ARBA00022737"/>
    </source>
</evidence>